<dbReference type="EMBL" id="PQVH01000008">
    <property type="protein sequence ID" value="TFW71593.1"/>
    <property type="molecule type" value="Genomic_DNA"/>
</dbReference>
<dbReference type="OrthoDB" id="8996492at2"/>
<dbReference type="Pfam" id="PF01882">
    <property type="entry name" value="DUF58"/>
    <property type="match status" value="1"/>
</dbReference>
<dbReference type="Proteomes" id="UP000297706">
    <property type="component" value="Unassembled WGS sequence"/>
</dbReference>
<dbReference type="AlphaFoldDB" id="A0A4Y9VSU2"/>
<organism evidence="2 3">
    <name type="scientific">Methylotenera oryzisoli</name>
    <dbReference type="NCBI Taxonomy" id="2080758"/>
    <lineage>
        <taxon>Bacteria</taxon>
        <taxon>Pseudomonadati</taxon>
        <taxon>Pseudomonadota</taxon>
        <taxon>Betaproteobacteria</taxon>
        <taxon>Nitrosomonadales</taxon>
        <taxon>Methylophilaceae</taxon>
        <taxon>Methylotenera</taxon>
    </lineage>
</organism>
<comment type="caution">
    <text evidence="2">The sequence shown here is derived from an EMBL/GenBank/DDBJ whole genome shotgun (WGS) entry which is preliminary data.</text>
</comment>
<accession>A0A4Y9VSU2</accession>
<dbReference type="InterPro" id="IPR002881">
    <property type="entry name" value="DUF58"/>
</dbReference>
<keyword evidence="3" id="KW-1185">Reference proteome</keyword>
<dbReference type="RefSeq" id="WP_135277135.1">
    <property type="nucleotide sequence ID" value="NZ_PQVH01000008.1"/>
</dbReference>
<evidence type="ECO:0000259" key="1">
    <source>
        <dbReference type="Pfam" id="PF01882"/>
    </source>
</evidence>
<proteinExistence type="predicted"/>
<sequence>MIPAYAKPFHYQIPWKSSSIHYGGHRGTQRGLGFEFKGNVPLIDYPDPRRMDMRQTLRDPYEQVQVRVFNQDNTTPIFAICDVSSSMQFKGAVRKLDLTKEIAASIAYSAHEAGDLFSLICYNQMVIEDISHNLNHNVQQSFETIEQLSNISTMRVGCEGILEVPQYLSQHKGLVFWISDFHMPLEMLEQTLSAMSIHHIVPIVLWDAREYQKLPKFGFGNMIDPETGLQKTIFFRESIKNQFIAAFEMRKQALETLFSRFDYQAIYLSDKFEPDLLSRYFEQLSS</sequence>
<dbReference type="SUPFAM" id="SSF53300">
    <property type="entry name" value="vWA-like"/>
    <property type="match status" value="1"/>
</dbReference>
<evidence type="ECO:0000313" key="2">
    <source>
        <dbReference type="EMBL" id="TFW71593.1"/>
    </source>
</evidence>
<dbReference type="InterPro" id="IPR036465">
    <property type="entry name" value="vWFA_dom_sf"/>
</dbReference>
<feature type="domain" description="DUF58" evidence="1">
    <location>
        <begin position="48"/>
        <end position="247"/>
    </location>
</feature>
<evidence type="ECO:0000313" key="3">
    <source>
        <dbReference type="Proteomes" id="UP000297706"/>
    </source>
</evidence>
<dbReference type="PANTHER" id="PTHR33608:SF6">
    <property type="entry name" value="BLL2464 PROTEIN"/>
    <property type="match status" value="1"/>
</dbReference>
<protein>
    <recommendedName>
        <fullName evidence="1">DUF58 domain-containing protein</fullName>
    </recommendedName>
</protein>
<dbReference type="PANTHER" id="PTHR33608">
    <property type="entry name" value="BLL2464 PROTEIN"/>
    <property type="match status" value="1"/>
</dbReference>
<reference evidence="2 3" key="1">
    <citation type="submission" date="2018-02" db="EMBL/GenBank/DDBJ databases">
        <title>A novel lanthanide dependent methylotroph, Methylotenera sp. La3113.</title>
        <authorList>
            <person name="Lv H."/>
            <person name="Tani A."/>
        </authorList>
    </citation>
    <scope>NUCLEOTIDE SEQUENCE [LARGE SCALE GENOMIC DNA]</scope>
    <source>
        <strain evidence="2 3">La3113</strain>
    </source>
</reference>
<gene>
    <name evidence="2" type="ORF">C3Y98_05715</name>
</gene>
<name>A0A4Y9VSU2_9PROT</name>